<organism evidence="2">
    <name type="scientific">Hadogenes troglodytes</name>
    <dbReference type="NCBI Taxonomy" id="1577150"/>
    <lineage>
        <taxon>Eukaryota</taxon>
        <taxon>Metazoa</taxon>
        <taxon>Ecdysozoa</taxon>
        <taxon>Arthropoda</taxon>
        <taxon>Chelicerata</taxon>
        <taxon>Arachnida</taxon>
        <taxon>Scorpiones</taxon>
        <taxon>Iurida</taxon>
        <taxon>Scorpionoidea</taxon>
        <taxon>Hemiscorpiidae</taxon>
        <taxon>Hadogenes</taxon>
    </lineage>
</organism>
<proteinExistence type="evidence at transcript level"/>
<protein>
    <submittedName>
        <fullName evidence="2">Venom peptide Htgkr9</fullName>
    </submittedName>
</protein>
<evidence type="ECO:0000313" key="2">
    <source>
        <dbReference type="EMBL" id="AOF40267.1"/>
    </source>
</evidence>
<evidence type="ECO:0000256" key="1">
    <source>
        <dbReference type="SAM" id="SignalP"/>
    </source>
</evidence>
<feature type="signal peptide" evidence="1">
    <location>
        <begin position="1"/>
        <end position="23"/>
    </location>
</feature>
<dbReference type="AlphaFoldDB" id="A0A1B3IJA0"/>
<dbReference type="EMBL" id="KU643175">
    <property type="protein sequence ID" value="AOF40267.1"/>
    <property type="molecule type" value="mRNA"/>
</dbReference>
<accession>A0A1B3IJA0</accession>
<name>A0A1B3IJA0_9SCOR</name>
<sequence length="87" mass="9715">MKPSHCFILVLVLLLSLLSTASSESRNPPLNGSMFGKRSYTQVEGSEEARAMKCQAYLERCLKLMPAACVQKQNPHFSEVYDVKYSG</sequence>
<keyword evidence="1" id="KW-0732">Signal</keyword>
<reference evidence="2" key="1">
    <citation type="journal article" date="2016" name="J. Proteomics">
        <title>Transcriptomic analysis of the venom glands from the scorpion Hadogenes troglodytes revealed unique and extremely high diversity of the venom peptides.</title>
        <authorList>
            <person name="Zhong J."/>
            <person name="Zeng X.C."/>
            <person name="Zeng X."/>
            <person name="Nie Y."/>
            <person name="Zhang L."/>
            <person name="Wu S."/>
            <person name="Bao A."/>
        </authorList>
    </citation>
    <scope>NUCLEOTIDE SEQUENCE</scope>
</reference>
<feature type="chain" id="PRO_5008548617" evidence="1">
    <location>
        <begin position="24"/>
        <end position="87"/>
    </location>
</feature>